<gene>
    <name evidence="3" type="ORF">SAMN06265219_11331</name>
</gene>
<dbReference type="InterPro" id="IPR012878">
    <property type="entry name" value="Beta-AFase-like_GH127_cat"/>
</dbReference>
<organism evidence="3 4">
    <name type="scientific">Gracilimonas mengyeensis</name>
    <dbReference type="NCBI Taxonomy" id="1302730"/>
    <lineage>
        <taxon>Bacteria</taxon>
        <taxon>Pseudomonadati</taxon>
        <taxon>Balneolota</taxon>
        <taxon>Balneolia</taxon>
        <taxon>Balneolales</taxon>
        <taxon>Balneolaceae</taxon>
        <taxon>Gracilimonas</taxon>
    </lineage>
</organism>
<evidence type="ECO:0000256" key="1">
    <source>
        <dbReference type="SAM" id="SignalP"/>
    </source>
</evidence>
<protein>
    <submittedName>
        <fullName evidence="3">Beta-L-arabinofuranosidase, GH127</fullName>
    </submittedName>
</protein>
<dbReference type="AlphaFoldDB" id="A0A521EPX2"/>
<feature type="domain" description="Non-reducing end beta-L-arabinofuranosidase-like GH127 catalytic" evidence="2">
    <location>
        <begin position="37"/>
        <end position="102"/>
    </location>
</feature>
<reference evidence="3 4" key="1">
    <citation type="submission" date="2017-05" db="EMBL/GenBank/DDBJ databases">
        <authorList>
            <person name="Varghese N."/>
            <person name="Submissions S."/>
        </authorList>
    </citation>
    <scope>NUCLEOTIDE SEQUENCE [LARGE SCALE GENOMIC DNA]</scope>
    <source>
        <strain evidence="3 4">DSM 21985</strain>
    </source>
</reference>
<dbReference type="EMBL" id="FXTP01000013">
    <property type="protein sequence ID" value="SMO85983.1"/>
    <property type="molecule type" value="Genomic_DNA"/>
</dbReference>
<dbReference type="PANTHER" id="PTHR31151">
    <property type="entry name" value="PROLINE-TRNA LIGASE (DUF1680)"/>
    <property type="match status" value="1"/>
</dbReference>
<evidence type="ECO:0000259" key="2">
    <source>
        <dbReference type="Pfam" id="PF07944"/>
    </source>
</evidence>
<dbReference type="PANTHER" id="PTHR31151:SF0">
    <property type="entry name" value="PROLINE-TRNA LIGASE (DUF1680)"/>
    <property type="match status" value="1"/>
</dbReference>
<feature type="chain" id="PRO_5022214915" evidence="1">
    <location>
        <begin position="25"/>
        <end position="109"/>
    </location>
</feature>
<dbReference type="Pfam" id="PF07944">
    <property type="entry name" value="Beta-AFase-like_GH127_cat"/>
    <property type="match status" value="1"/>
</dbReference>
<name>A0A521EPX2_9BACT</name>
<sequence length="109" mass="12225">MYNKQSYILFAVLFLFSACTQSDPADPEKLETFPLTSVELLESPFSQAQQTDKEYILELEADRLLAPYLIEAGLEPKAPKYGNWENTGLDGHIGGALFDCISLNVCFNR</sequence>
<feature type="signal peptide" evidence="1">
    <location>
        <begin position="1"/>
        <end position="24"/>
    </location>
</feature>
<proteinExistence type="predicted"/>
<evidence type="ECO:0000313" key="3">
    <source>
        <dbReference type="EMBL" id="SMO85983.1"/>
    </source>
</evidence>
<keyword evidence="4" id="KW-1185">Reference proteome</keyword>
<accession>A0A521EPX2</accession>
<dbReference type="Proteomes" id="UP000317557">
    <property type="component" value="Unassembled WGS sequence"/>
</dbReference>
<keyword evidence="1" id="KW-0732">Signal</keyword>
<dbReference type="PROSITE" id="PS51257">
    <property type="entry name" value="PROKAR_LIPOPROTEIN"/>
    <property type="match status" value="1"/>
</dbReference>
<evidence type="ECO:0000313" key="4">
    <source>
        <dbReference type="Proteomes" id="UP000317557"/>
    </source>
</evidence>